<sequence>MKINSLLILIFACLQGSFSTEYDDDGIFRIPLQRMETGLEKLLRQEADIKLIEGIYEMARQGAEGSKLVLKDGKFVPTNDTLPLFKYFDSEYYGLVNIGKPGKTFKMIMDTAWAYSWVISSECPRTSLPCAVHQSYNHKTSSTYQPDGRDFNVANEFMGYMSKDVFLVGQMNTTGQGFAELTHLPWIYTMYDSDGTIGLGFQELAHNATPFFYNLIRQNRLKEPIFSFYINRDPTTTRGGSLFFGGIDPKHNKTAFSTINVNSNVYWQFPVTKISVVMSKKSQVDVCKNGCNALADTSTNGIMGPAAEIKVINQLIGAERIFFSDRYLIPCTQEYKGPKIVFNINNQEYMIKGRDYIQKMSYSGITICLSAFRPATGLANNTWTLGGAFFYQYYTAFDVINRQILIADAA</sequence>
<evidence type="ECO:0000256" key="4">
    <source>
        <dbReference type="ARBA" id="ARBA00022801"/>
    </source>
</evidence>
<feature type="disulfide bond" evidence="6">
    <location>
        <begin position="123"/>
        <end position="130"/>
    </location>
</feature>
<protein>
    <recommendedName>
        <fullName evidence="8">Peptidase A1 domain-containing protein</fullName>
    </recommendedName>
</protein>
<evidence type="ECO:0000256" key="1">
    <source>
        <dbReference type="ARBA" id="ARBA00007447"/>
    </source>
</evidence>
<feature type="chain" id="PRO_5008584210" description="Peptidase A1 domain-containing protein" evidence="7">
    <location>
        <begin position="20"/>
        <end position="410"/>
    </location>
</feature>
<dbReference type="EMBL" id="GECU01010507">
    <property type="protein sequence ID" value="JAS97199.1"/>
    <property type="molecule type" value="Transcribed_RNA"/>
</dbReference>
<gene>
    <name evidence="15" type="ORF">g.32887</name>
    <name evidence="14" type="ORF">g.32888</name>
    <name evidence="10" type="ORF">g.32889</name>
    <name evidence="11" type="ORF">g.32890</name>
    <name evidence="12" type="ORF">g.32891</name>
    <name evidence="9" type="ORF">g.32892</name>
    <name evidence="13" type="ORF">g.32893</name>
</gene>
<evidence type="ECO:0000313" key="11">
    <source>
        <dbReference type="EMBL" id="JAS77989.1"/>
    </source>
</evidence>
<feature type="active site" evidence="5">
    <location>
        <position position="110"/>
    </location>
</feature>
<dbReference type="InterPro" id="IPR021109">
    <property type="entry name" value="Peptidase_aspartic_dom_sf"/>
</dbReference>
<dbReference type="EMBL" id="GECU01037257">
    <property type="protein sequence ID" value="JAS70449.1"/>
    <property type="molecule type" value="Transcribed_RNA"/>
</dbReference>
<keyword evidence="6" id="KW-1015">Disulfide bond</keyword>
<evidence type="ECO:0000256" key="5">
    <source>
        <dbReference type="PIRSR" id="PIRSR601461-1"/>
    </source>
</evidence>
<dbReference type="Pfam" id="PF00026">
    <property type="entry name" value="Asp"/>
    <property type="match status" value="1"/>
</dbReference>
<evidence type="ECO:0000256" key="6">
    <source>
        <dbReference type="PIRSR" id="PIRSR601461-2"/>
    </source>
</evidence>
<accession>A0A1B6HBP6</accession>
<keyword evidence="3" id="KW-0064">Aspartyl protease</keyword>
<evidence type="ECO:0000259" key="8">
    <source>
        <dbReference type="PROSITE" id="PS51767"/>
    </source>
</evidence>
<dbReference type="InterPro" id="IPR001461">
    <property type="entry name" value="Aspartic_peptidase_A1"/>
</dbReference>
<dbReference type="Gene3D" id="2.40.70.10">
    <property type="entry name" value="Acid Proteases"/>
    <property type="match status" value="2"/>
</dbReference>
<evidence type="ECO:0000313" key="13">
    <source>
        <dbReference type="EMBL" id="JAS96791.1"/>
    </source>
</evidence>
<dbReference type="PANTHER" id="PTHR47966">
    <property type="entry name" value="BETA-SITE APP-CLEAVING ENZYME, ISOFORM A-RELATED"/>
    <property type="match status" value="1"/>
</dbReference>
<dbReference type="EMBL" id="GECU01012073">
    <property type="protein sequence ID" value="JAS95633.1"/>
    <property type="molecule type" value="Transcribed_RNA"/>
</dbReference>
<proteinExistence type="inferred from homology"/>
<evidence type="ECO:0000313" key="12">
    <source>
        <dbReference type="EMBL" id="JAS95633.1"/>
    </source>
</evidence>
<dbReference type="Gene3D" id="2.60.40.1960">
    <property type="match status" value="1"/>
</dbReference>
<comment type="similarity">
    <text evidence="1">Belongs to the peptidase A1 family.</text>
</comment>
<evidence type="ECO:0000313" key="10">
    <source>
        <dbReference type="EMBL" id="JAS72103.1"/>
    </source>
</evidence>
<dbReference type="EMBL" id="GECU01010915">
    <property type="protein sequence ID" value="JAS96791.1"/>
    <property type="molecule type" value="Transcribed_RNA"/>
</dbReference>
<evidence type="ECO:0000256" key="2">
    <source>
        <dbReference type="ARBA" id="ARBA00022670"/>
    </source>
</evidence>
<dbReference type="SUPFAM" id="SSF50630">
    <property type="entry name" value="Acid proteases"/>
    <property type="match status" value="1"/>
</dbReference>
<keyword evidence="7" id="KW-0732">Signal</keyword>
<dbReference type="AlphaFoldDB" id="A0A1B6HBP6"/>
<feature type="active site" evidence="5">
    <location>
        <position position="296"/>
    </location>
</feature>
<reference evidence="10" key="1">
    <citation type="submission" date="2015-11" db="EMBL/GenBank/DDBJ databases">
        <title>De novo transcriptome assembly of four potential Pierce s Disease insect vectors from Arizona vineyards.</title>
        <authorList>
            <person name="Tassone E.E."/>
        </authorList>
    </citation>
    <scope>NUCLEOTIDE SEQUENCE</scope>
</reference>
<dbReference type="EMBL" id="GECU01035603">
    <property type="protein sequence ID" value="JAS72103.1"/>
    <property type="molecule type" value="Transcribed_RNA"/>
</dbReference>
<keyword evidence="4" id="KW-0378">Hydrolase</keyword>
<dbReference type="EMBL" id="GECU01008612">
    <property type="protein sequence ID" value="JAS99094.1"/>
    <property type="molecule type" value="Transcribed_RNA"/>
</dbReference>
<dbReference type="GO" id="GO:0005764">
    <property type="term" value="C:lysosome"/>
    <property type="evidence" value="ECO:0007669"/>
    <property type="project" value="TreeGrafter"/>
</dbReference>
<feature type="disulfide bond" evidence="6">
    <location>
        <begin position="331"/>
        <end position="368"/>
    </location>
</feature>
<dbReference type="InterPro" id="IPR033121">
    <property type="entry name" value="PEPTIDASE_A1"/>
</dbReference>
<dbReference type="FunFam" id="2.40.70.10:FF:000115">
    <property type="entry name" value="Lysosomal aspartic protease"/>
    <property type="match status" value="1"/>
</dbReference>
<dbReference type="PROSITE" id="PS51767">
    <property type="entry name" value="PEPTIDASE_A1"/>
    <property type="match status" value="1"/>
</dbReference>
<dbReference type="EMBL" id="GECU01029717">
    <property type="protein sequence ID" value="JAS77989.1"/>
    <property type="molecule type" value="Transcribed_RNA"/>
</dbReference>
<organism evidence="10">
    <name type="scientific">Homalodisca liturata</name>
    <dbReference type="NCBI Taxonomy" id="320908"/>
    <lineage>
        <taxon>Eukaryota</taxon>
        <taxon>Metazoa</taxon>
        <taxon>Ecdysozoa</taxon>
        <taxon>Arthropoda</taxon>
        <taxon>Hexapoda</taxon>
        <taxon>Insecta</taxon>
        <taxon>Pterygota</taxon>
        <taxon>Neoptera</taxon>
        <taxon>Paraneoptera</taxon>
        <taxon>Hemiptera</taxon>
        <taxon>Auchenorrhyncha</taxon>
        <taxon>Membracoidea</taxon>
        <taxon>Cicadellidae</taxon>
        <taxon>Cicadellinae</taxon>
        <taxon>Proconiini</taxon>
        <taxon>Homalodisca</taxon>
    </lineage>
</organism>
<keyword evidence="2" id="KW-0645">Protease</keyword>
<evidence type="ECO:0000313" key="15">
    <source>
        <dbReference type="EMBL" id="JAS99094.1"/>
    </source>
</evidence>
<name>A0A1B6HBP6_9HEMI</name>
<dbReference type="PRINTS" id="PR00792">
    <property type="entry name" value="PEPSIN"/>
</dbReference>
<evidence type="ECO:0000313" key="9">
    <source>
        <dbReference type="EMBL" id="JAS70449.1"/>
    </source>
</evidence>
<dbReference type="GO" id="GO:0006508">
    <property type="term" value="P:proteolysis"/>
    <property type="evidence" value="ECO:0007669"/>
    <property type="project" value="UniProtKB-KW"/>
</dbReference>
<feature type="signal peptide" evidence="7">
    <location>
        <begin position="1"/>
        <end position="19"/>
    </location>
</feature>
<evidence type="ECO:0000313" key="14">
    <source>
        <dbReference type="EMBL" id="JAS97199.1"/>
    </source>
</evidence>
<feature type="domain" description="Peptidase A1" evidence="8">
    <location>
        <begin position="92"/>
        <end position="407"/>
    </location>
</feature>
<evidence type="ECO:0000256" key="7">
    <source>
        <dbReference type="SAM" id="SignalP"/>
    </source>
</evidence>
<evidence type="ECO:0000256" key="3">
    <source>
        <dbReference type="ARBA" id="ARBA00022750"/>
    </source>
</evidence>
<dbReference type="PANTHER" id="PTHR47966:SF51">
    <property type="entry name" value="BETA-SITE APP-CLEAVING ENZYME, ISOFORM A-RELATED"/>
    <property type="match status" value="1"/>
</dbReference>
<dbReference type="GO" id="GO:0004190">
    <property type="term" value="F:aspartic-type endopeptidase activity"/>
    <property type="evidence" value="ECO:0007669"/>
    <property type="project" value="UniProtKB-KW"/>
</dbReference>